<evidence type="ECO:0000256" key="5">
    <source>
        <dbReference type="ARBA" id="ARBA00022490"/>
    </source>
</evidence>
<evidence type="ECO:0000259" key="16">
    <source>
        <dbReference type="PROSITE" id="PS51416"/>
    </source>
</evidence>
<gene>
    <name evidence="17" type="ORF">BpHYR1_030895</name>
</gene>
<feature type="domain" description="ZZ-type" evidence="15">
    <location>
        <begin position="113"/>
        <end position="170"/>
    </location>
</feature>
<dbReference type="GO" id="GO:0008270">
    <property type="term" value="F:zinc ion binding"/>
    <property type="evidence" value="ECO:0007669"/>
    <property type="project" value="UniProtKB-KW"/>
</dbReference>
<evidence type="ECO:0000313" key="18">
    <source>
        <dbReference type="Proteomes" id="UP000276133"/>
    </source>
</evidence>
<dbReference type="PANTHER" id="PTHR24202">
    <property type="entry name" value="E3 UBIQUITIN-PROTEIN LIGASE MIB2"/>
    <property type="match status" value="1"/>
</dbReference>
<dbReference type="InterPro" id="IPR040847">
    <property type="entry name" value="SH3_15"/>
</dbReference>
<name>A0A3M7QC09_BRAPC</name>
<dbReference type="SUPFAM" id="SSF159034">
    <property type="entry name" value="Mib/herc2 domain-like"/>
    <property type="match status" value="2"/>
</dbReference>
<sequence length="743" mass="83518">MVERNSKLIKRSLKNVIDTNLVQKQLVCRSLSSTSLLLRTPQFELIGSRVVRGPDWKWKKQDGSGQGHVGTIRKFESYEEVVVVWDNGKCANYRCAGDFDIRILESSPSGLFHESIKCDECEQNPLCGIRWVCADCLSSENKNISLCSQCYHGDQHSVKHSFYRLLTQTSEKILVKSRRKSKKISYKGLYAGARVVRGIDWIWENQDRDEANSKGTVVSLEDWNKKSPLSAVLVKWDNGKENMYRVGFNGKTDLKCKIDSRGGFYYPDHLPILGERTILEKISKKINSNAFLSTSLTNLKEQNLENDFLTIRKNSSAFSSTENLMYQVSSCNSSVCESGSVNLSPMLLGNSRYWKINDFVNIDLDFETVQSLQIGHGGWSEDMFECLGNTGQITAADINCDFEVTYPSGKKFTLNPAILTLAPKNQDYFSLNNTQHAALSSSHVNLDLVSLVDNNLSSKHNSVSKLNICWFNEPTDHEVLKEDCFVEISSDIELVKKFQLGHGEWKESMGEILGKIARIVRIHDDNDVQVEVSGKKWILNPLILKKINKLNLDINLGQNIPEELIQASVDGDSVKCEFIVQQCDVEVNKLYNGHTALHACCHNGHLKILDILLKVNAKIEIEDKDGDNAFHHAVLGNQVKVVEILYESVADKKKLLNSRNKKLQTGLHLAVCRGLLVMAKCLIKFGTNLNLQDLNGDTPLHDSILIKNDSILSILLNSNADLTVLNNMNFNPIQYAALKGNTK</sequence>
<feature type="repeat" description="ANK" evidence="13">
    <location>
        <begin position="695"/>
        <end position="727"/>
    </location>
</feature>
<dbReference type="GO" id="GO:0007219">
    <property type="term" value="P:Notch signaling pathway"/>
    <property type="evidence" value="ECO:0007669"/>
    <property type="project" value="TreeGrafter"/>
</dbReference>
<comment type="subcellular location">
    <subcellularLocation>
        <location evidence="2">Cytoplasm</location>
    </subcellularLocation>
</comment>
<dbReference type="GO" id="GO:0016567">
    <property type="term" value="P:protein ubiquitination"/>
    <property type="evidence" value="ECO:0007669"/>
    <property type="project" value="UniProtKB-UniPathway"/>
</dbReference>
<comment type="caution">
    <text evidence="17">The sequence shown here is derived from an EMBL/GenBank/DDBJ whole genome shotgun (WGS) entry which is preliminary data.</text>
</comment>
<keyword evidence="8" id="KW-0677">Repeat</keyword>
<evidence type="ECO:0000313" key="17">
    <source>
        <dbReference type="EMBL" id="RNA08488.1"/>
    </source>
</evidence>
<evidence type="ECO:0000256" key="7">
    <source>
        <dbReference type="ARBA" id="ARBA00022723"/>
    </source>
</evidence>
<evidence type="ECO:0000256" key="10">
    <source>
        <dbReference type="ARBA" id="ARBA00022786"/>
    </source>
</evidence>
<evidence type="ECO:0000256" key="11">
    <source>
        <dbReference type="ARBA" id="ARBA00022833"/>
    </source>
</evidence>
<dbReference type="InterPro" id="IPR010606">
    <property type="entry name" value="Mib_Herc2"/>
</dbReference>
<dbReference type="GO" id="GO:0006897">
    <property type="term" value="P:endocytosis"/>
    <property type="evidence" value="ECO:0007669"/>
    <property type="project" value="TreeGrafter"/>
</dbReference>
<keyword evidence="18" id="KW-1185">Reference proteome</keyword>
<evidence type="ECO:0000256" key="8">
    <source>
        <dbReference type="ARBA" id="ARBA00022737"/>
    </source>
</evidence>
<dbReference type="AlphaFoldDB" id="A0A3M7QC09"/>
<evidence type="ECO:0000256" key="1">
    <source>
        <dbReference type="ARBA" id="ARBA00000900"/>
    </source>
</evidence>
<dbReference type="EMBL" id="REGN01006725">
    <property type="protein sequence ID" value="RNA08488.1"/>
    <property type="molecule type" value="Genomic_DNA"/>
</dbReference>
<keyword evidence="9 14" id="KW-0863">Zinc-finger</keyword>
<dbReference type="Pfam" id="PF18346">
    <property type="entry name" value="SH3_15"/>
    <property type="match status" value="2"/>
</dbReference>
<evidence type="ECO:0000256" key="14">
    <source>
        <dbReference type="PROSITE-ProRule" id="PRU00228"/>
    </source>
</evidence>
<keyword evidence="12" id="KW-0175">Coiled coil</keyword>
<evidence type="ECO:0000256" key="2">
    <source>
        <dbReference type="ARBA" id="ARBA00004496"/>
    </source>
</evidence>
<dbReference type="Gene3D" id="3.30.60.90">
    <property type="match status" value="1"/>
</dbReference>
<comment type="pathway">
    <text evidence="3">Protein modification; protein ubiquitination.</text>
</comment>
<feature type="repeat" description="ANK" evidence="13">
    <location>
        <begin position="662"/>
        <end position="694"/>
    </location>
</feature>
<keyword evidence="6" id="KW-0808">Transferase</keyword>
<feature type="domain" description="MIB/HERC2" evidence="16">
    <location>
        <begin position="181"/>
        <end position="260"/>
    </location>
</feature>
<protein>
    <recommendedName>
        <fullName evidence="4">RING-type E3 ubiquitin transferase</fullName>
        <ecNumber evidence="4">2.3.2.27</ecNumber>
    </recommendedName>
</protein>
<dbReference type="UniPathway" id="UPA00143"/>
<accession>A0A3M7QC09</accession>
<dbReference type="InterPro" id="IPR037252">
    <property type="entry name" value="Mib_Herc2_sf"/>
</dbReference>
<evidence type="ECO:0000259" key="15">
    <source>
        <dbReference type="PROSITE" id="PS50135"/>
    </source>
</evidence>
<dbReference type="GO" id="GO:0016874">
    <property type="term" value="F:ligase activity"/>
    <property type="evidence" value="ECO:0007669"/>
    <property type="project" value="UniProtKB-KW"/>
</dbReference>
<keyword evidence="13" id="KW-0040">ANK repeat</keyword>
<evidence type="ECO:0000256" key="3">
    <source>
        <dbReference type="ARBA" id="ARBA00004906"/>
    </source>
</evidence>
<dbReference type="STRING" id="10195.A0A3M7QC09"/>
<dbReference type="InterPro" id="IPR036770">
    <property type="entry name" value="Ankyrin_rpt-contain_sf"/>
</dbReference>
<feature type="repeat" description="ANK" evidence="13">
    <location>
        <begin position="592"/>
        <end position="624"/>
    </location>
</feature>
<dbReference type="PROSITE" id="PS50088">
    <property type="entry name" value="ANK_REPEAT"/>
    <property type="match status" value="3"/>
</dbReference>
<dbReference type="EC" id="2.3.2.27" evidence="4"/>
<keyword evidence="10" id="KW-0833">Ubl conjugation pathway</keyword>
<dbReference type="SUPFAM" id="SSF48403">
    <property type="entry name" value="Ankyrin repeat"/>
    <property type="match status" value="1"/>
</dbReference>
<dbReference type="InterPro" id="IPR043145">
    <property type="entry name" value="Znf_ZZ_sf"/>
</dbReference>
<keyword evidence="17" id="KW-0436">Ligase</keyword>
<dbReference type="PROSITE" id="PS50297">
    <property type="entry name" value="ANK_REP_REGION"/>
    <property type="match status" value="2"/>
</dbReference>
<keyword evidence="5" id="KW-0963">Cytoplasm</keyword>
<proteinExistence type="predicted"/>
<dbReference type="Pfam" id="PF12796">
    <property type="entry name" value="Ank_2"/>
    <property type="match status" value="2"/>
</dbReference>
<organism evidence="17 18">
    <name type="scientific">Brachionus plicatilis</name>
    <name type="common">Marine rotifer</name>
    <name type="synonym">Brachionus muelleri</name>
    <dbReference type="NCBI Taxonomy" id="10195"/>
    <lineage>
        <taxon>Eukaryota</taxon>
        <taxon>Metazoa</taxon>
        <taxon>Spiralia</taxon>
        <taxon>Gnathifera</taxon>
        <taxon>Rotifera</taxon>
        <taxon>Eurotatoria</taxon>
        <taxon>Monogononta</taxon>
        <taxon>Pseudotrocha</taxon>
        <taxon>Ploima</taxon>
        <taxon>Brachionidae</taxon>
        <taxon>Brachionus</taxon>
    </lineage>
</organism>
<dbReference type="Gene3D" id="1.25.40.20">
    <property type="entry name" value="Ankyrin repeat-containing domain"/>
    <property type="match status" value="1"/>
</dbReference>
<keyword evidence="11" id="KW-0862">Zinc</keyword>
<evidence type="ECO:0000256" key="9">
    <source>
        <dbReference type="ARBA" id="ARBA00022771"/>
    </source>
</evidence>
<dbReference type="SUPFAM" id="SSF57850">
    <property type="entry name" value="RING/U-box"/>
    <property type="match status" value="1"/>
</dbReference>
<evidence type="ECO:0000256" key="6">
    <source>
        <dbReference type="ARBA" id="ARBA00022679"/>
    </source>
</evidence>
<reference evidence="17 18" key="1">
    <citation type="journal article" date="2018" name="Sci. Rep.">
        <title>Genomic signatures of local adaptation to the degree of environmental predictability in rotifers.</title>
        <authorList>
            <person name="Franch-Gras L."/>
            <person name="Hahn C."/>
            <person name="Garcia-Roger E.M."/>
            <person name="Carmona M.J."/>
            <person name="Serra M."/>
            <person name="Gomez A."/>
        </authorList>
    </citation>
    <scope>NUCLEOTIDE SEQUENCE [LARGE SCALE GENOMIC DNA]</scope>
    <source>
        <strain evidence="17">HYR1</strain>
    </source>
</reference>
<dbReference type="PANTHER" id="PTHR24202:SF53">
    <property type="entry name" value="E3 UBIQUITIN-PROTEIN LIGASE MIB1"/>
    <property type="match status" value="1"/>
</dbReference>
<keyword evidence="7" id="KW-0479">Metal-binding</keyword>
<feature type="domain" description="MIB/HERC2" evidence="16">
    <location>
        <begin position="37"/>
        <end position="107"/>
    </location>
</feature>
<dbReference type="PROSITE" id="PS51416">
    <property type="entry name" value="MIB_HERC2"/>
    <property type="match status" value="2"/>
</dbReference>
<evidence type="ECO:0000256" key="12">
    <source>
        <dbReference type="ARBA" id="ARBA00023054"/>
    </source>
</evidence>
<dbReference type="GO" id="GO:0005737">
    <property type="term" value="C:cytoplasm"/>
    <property type="evidence" value="ECO:0007669"/>
    <property type="project" value="UniProtKB-SubCell"/>
</dbReference>
<comment type="catalytic activity">
    <reaction evidence="1">
        <text>S-ubiquitinyl-[E2 ubiquitin-conjugating enzyme]-L-cysteine + [acceptor protein]-L-lysine = [E2 ubiquitin-conjugating enzyme]-L-cysteine + N(6)-ubiquitinyl-[acceptor protein]-L-lysine.</text>
        <dbReference type="EC" id="2.3.2.27"/>
    </reaction>
</comment>
<dbReference type="PROSITE" id="PS50135">
    <property type="entry name" value="ZF_ZZ_2"/>
    <property type="match status" value="1"/>
</dbReference>
<evidence type="ECO:0000256" key="4">
    <source>
        <dbReference type="ARBA" id="ARBA00012483"/>
    </source>
</evidence>
<dbReference type="Pfam" id="PF06701">
    <property type="entry name" value="MIB_HERC2"/>
    <property type="match status" value="2"/>
</dbReference>
<dbReference type="Proteomes" id="UP000276133">
    <property type="component" value="Unassembled WGS sequence"/>
</dbReference>
<dbReference type="GO" id="GO:0061630">
    <property type="term" value="F:ubiquitin protein ligase activity"/>
    <property type="evidence" value="ECO:0007669"/>
    <property type="project" value="UniProtKB-EC"/>
</dbReference>
<dbReference type="InterPro" id="IPR000433">
    <property type="entry name" value="Znf_ZZ"/>
</dbReference>
<dbReference type="SMART" id="SM00248">
    <property type="entry name" value="ANK"/>
    <property type="match status" value="4"/>
</dbReference>
<dbReference type="Gene3D" id="2.30.30.40">
    <property type="entry name" value="SH3 Domains"/>
    <property type="match status" value="2"/>
</dbReference>
<dbReference type="InterPro" id="IPR002110">
    <property type="entry name" value="Ankyrin_rpt"/>
</dbReference>
<evidence type="ECO:0000256" key="13">
    <source>
        <dbReference type="PROSITE-ProRule" id="PRU00023"/>
    </source>
</evidence>
<dbReference type="OrthoDB" id="2122982at2759"/>